<keyword evidence="18 25" id="KW-0198">Cysteine biosynthesis</keyword>
<comment type="pathway">
    <text evidence="4">Amino-acid biosynthesis; L-cysteine biosynthesis; L-cysteine from L-homocysteine and L-serine: step 1/2.</text>
</comment>
<dbReference type="KEGG" id="tad:TRIADDRAFT_53449"/>
<dbReference type="Gene3D" id="3.10.580.10">
    <property type="entry name" value="CBS-domain"/>
    <property type="match status" value="1"/>
</dbReference>
<evidence type="ECO:0000256" key="1">
    <source>
        <dbReference type="ARBA" id="ARBA00001933"/>
    </source>
</evidence>
<dbReference type="GO" id="GO:0006535">
    <property type="term" value="P:cysteine biosynthetic process from serine"/>
    <property type="evidence" value="ECO:0000318"/>
    <property type="project" value="GO_Central"/>
</dbReference>
<dbReference type="SUPFAM" id="SSF53686">
    <property type="entry name" value="Tryptophan synthase beta subunit-like PLP-dependent enzymes"/>
    <property type="match status" value="1"/>
</dbReference>
<evidence type="ECO:0000256" key="2">
    <source>
        <dbReference type="ARBA" id="ARBA00004123"/>
    </source>
</evidence>
<evidence type="ECO:0000256" key="15">
    <source>
        <dbReference type="ARBA" id="ARBA00022898"/>
    </source>
</evidence>
<dbReference type="EMBL" id="DS985242">
    <property type="protein sequence ID" value="EDV27595.1"/>
    <property type="molecule type" value="Genomic_DNA"/>
</dbReference>
<dbReference type="GeneID" id="6751199"/>
<comment type="subcellular location">
    <subcellularLocation>
        <location evidence="3">Cytoplasm</location>
    </subcellularLocation>
    <subcellularLocation>
        <location evidence="2">Nucleus</location>
    </subcellularLocation>
</comment>
<evidence type="ECO:0000256" key="6">
    <source>
        <dbReference type="ARBA" id="ARBA00011881"/>
    </source>
</evidence>
<comment type="similarity">
    <text evidence="5 25">Belongs to the cysteine synthase/cystathionine beta-synthase family.</text>
</comment>
<dbReference type="PROSITE" id="PS51371">
    <property type="entry name" value="CBS"/>
    <property type="match status" value="1"/>
</dbReference>
<evidence type="ECO:0000256" key="22">
    <source>
        <dbReference type="ARBA" id="ARBA00045425"/>
    </source>
</evidence>
<evidence type="ECO:0000256" key="13">
    <source>
        <dbReference type="ARBA" id="ARBA00022723"/>
    </source>
</evidence>
<keyword evidence="19 25" id="KW-0456">Lyase</keyword>
<dbReference type="PANTHER" id="PTHR10314">
    <property type="entry name" value="CYSTATHIONINE BETA-SYNTHASE"/>
    <property type="match status" value="1"/>
</dbReference>
<evidence type="ECO:0000256" key="17">
    <source>
        <dbReference type="ARBA" id="ARBA00023122"/>
    </source>
</evidence>
<protein>
    <recommendedName>
        <fullName evidence="21 25">Cystathionine beta-synthase</fullName>
        <ecNumber evidence="7 25">4.2.1.22</ecNumber>
    </recommendedName>
</protein>
<organism evidence="28 29">
    <name type="scientific">Trichoplax adhaerens</name>
    <name type="common">Trichoplax reptans</name>
    <dbReference type="NCBI Taxonomy" id="10228"/>
    <lineage>
        <taxon>Eukaryota</taxon>
        <taxon>Metazoa</taxon>
        <taxon>Placozoa</taxon>
        <taxon>Uniplacotomia</taxon>
        <taxon>Trichoplacea</taxon>
        <taxon>Trichoplacidae</taxon>
        <taxon>Trichoplax</taxon>
    </lineage>
</organism>
<dbReference type="InterPro" id="IPR000644">
    <property type="entry name" value="CBS_dom"/>
</dbReference>
<feature type="compositionally biased region" description="Polar residues" evidence="26">
    <location>
        <begin position="1"/>
        <end position="11"/>
    </location>
</feature>
<dbReference type="InterPro" id="IPR001926">
    <property type="entry name" value="TrpB-like_PALP"/>
</dbReference>
<keyword evidence="17 24" id="KW-0129">CBS domain</keyword>
<dbReference type="SUPFAM" id="SSF54631">
    <property type="entry name" value="CBS-domain pair"/>
    <property type="match status" value="1"/>
</dbReference>
<evidence type="ECO:0000256" key="18">
    <source>
        <dbReference type="ARBA" id="ARBA00023192"/>
    </source>
</evidence>
<keyword evidence="29" id="KW-1185">Reference proteome</keyword>
<evidence type="ECO:0000313" key="28">
    <source>
        <dbReference type="EMBL" id="EDV27595.1"/>
    </source>
</evidence>
<dbReference type="PhylomeDB" id="B3RP93"/>
<keyword evidence="14" id="KW-0832">Ubl conjugation</keyword>
<evidence type="ECO:0000256" key="21">
    <source>
        <dbReference type="ARBA" id="ARBA00026192"/>
    </source>
</evidence>
<evidence type="ECO:0000256" key="20">
    <source>
        <dbReference type="ARBA" id="ARBA00023242"/>
    </source>
</evidence>
<comment type="subunit">
    <text evidence="6">Homotetramer.</text>
</comment>
<evidence type="ECO:0000256" key="4">
    <source>
        <dbReference type="ARBA" id="ARBA00005003"/>
    </source>
</evidence>
<dbReference type="InterPro" id="IPR001216">
    <property type="entry name" value="P-phosphate_BS"/>
</dbReference>
<dbReference type="EC" id="4.2.1.22" evidence="7 25"/>
<keyword evidence="20" id="KW-0539">Nucleus</keyword>
<reference evidence="28 29" key="1">
    <citation type="journal article" date="2008" name="Nature">
        <title>The Trichoplax genome and the nature of placozoans.</title>
        <authorList>
            <person name="Srivastava M."/>
            <person name="Begovic E."/>
            <person name="Chapman J."/>
            <person name="Putnam N.H."/>
            <person name="Hellsten U."/>
            <person name="Kawashima T."/>
            <person name="Kuo A."/>
            <person name="Mitros T."/>
            <person name="Salamov A."/>
            <person name="Carpenter M.L."/>
            <person name="Signorovitch A.Y."/>
            <person name="Moreno M.A."/>
            <person name="Kamm K."/>
            <person name="Grimwood J."/>
            <person name="Schmutz J."/>
            <person name="Shapiro H."/>
            <person name="Grigoriev I.V."/>
            <person name="Buss L.W."/>
            <person name="Schierwater B."/>
            <person name="Dellaporta S.L."/>
            <person name="Rokhsar D.S."/>
        </authorList>
    </citation>
    <scope>NUCLEOTIDE SEQUENCE [LARGE SCALE GENOMIC DNA]</scope>
    <source>
        <strain evidence="28 29">Grell-BS-1999</strain>
    </source>
</reference>
<evidence type="ECO:0000256" key="14">
    <source>
        <dbReference type="ARBA" id="ARBA00022843"/>
    </source>
</evidence>
<dbReference type="Pfam" id="PF00571">
    <property type="entry name" value="CBS"/>
    <property type="match status" value="1"/>
</dbReference>
<accession>B3RP93</accession>
<feature type="domain" description="CBS" evidence="27">
    <location>
        <begin position="375"/>
        <end position="436"/>
    </location>
</feature>
<dbReference type="CTD" id="6751199"/>
<dbReference type="FunFam" id="3.40.50.1100:FF:000118">
    <property type="entry name" value="Related to CYS4-cystathionine beta-synthase"/>
    <property type="match status" value="1"/>
</dbReference>
<dbReference type="FunFam" id="3.40.50.1100:FF:000003">
    <property type="entry name" value="Cystathionine beta-synthase"/>
    <property type="match status" value="1"/>
</dbReference>
<evidence type="ECO:0000256" key="26">
    <source>
        <dbReference type="SAM" id="MobiDB-lite"/>
    </source>
</evidence>
<evidence type="ECO:0000256" key="7">
    <source>
        <dbReference type="ARBA" id="ARBA00012041"/>
    </source>
</evidence>
<evidence type="ECO:0000256" key="25">
    <source>
        <dbReference type="RuleBase" id="RU361204"/>
    </source>
</evidence>
<evidence type="ECO:0000256" key="23">
    <source>
        <dbReference type="ARBA" id="ARBA00047490"/>
    </source>
</evidence>
<dbReference type="FunFam" id="3.10.580.10:FF:000014">
    <property type="entry name" value="Cystathionine beta-synthase"/>
    <property type="match status" value="1"/>
</dbReference>
<dbReference type="eggNOG" id="KOG1252">
    <property type="taxonomic scope" value="Eukaryota"/>
</dbReference>
<keyword evidence="9" id="KW-1017">Isopeptide bond</keyword>
<keyword evidence="16" id="KW-0408">Iron</keyword>
<dbReference type="GO" id="GO:0005737">
    <property type="term" value="C:cytoplasm"/>
    <property type="evidence" value="ECO:0000318"/>
    <property type="project" value="GO_Central"/>
</dbReference>
<evidence type="ECO:0000259" key="27">
    <source>
        <dbReference type="PROSITE" id="PS51371"/>
    </source>
</evidence>
<evidence type="ECO:0000256" key="19">
    <source>
        <dbReference type="ARBA" id="ARBA00023239"/>
    </source>
</evidence>
<evidence type="ECO:0000256" key="11">
    <source>
        <dbReference type="ARBA" id="ARBA00022605"/>
    </source>
</evidence>
<evidence type="ECO:0000256" key="3">
    <source>
        <dbReference type="ARBA" id="ARBA00004496"/>
    </source>
</evidence>
<dbReference type="InParanoid" id="B3RP93"/>
<dbReference type="UniPathway" id="UPA00136">
    <property type="reaction ID" value="UER00201"/>
</dbReference>
<dbReference type="Pfam" id="PF00291">
    <property type="entry name" value="PALP"/>
    <property type="match status" value="1"/>
</dbReference>
<evidence type="ECO:0000256" key="24">
    <source>
        <dbReference type="PROSITE-ProRule" id="PRU00703"/>
    </source>
</evidence>
<dbReference type="GO" id="GO:0050667">
    <property type="term" value="P:homocysteine metabolic process"/>
    <property type="evidence" value="ECO:0007669"/>
    <property type="project" value="UniProtKB-ARBA"/>
</dbReference>
<evidence type="ECO:0000256" key="10">
    <source>
        <dbReference type="ARBA" id="ARBA00022553"/>
    </source>
</evidence>
<keyword evidence="8" id="KW-0963">Cytoplasm</keyword>
<dbReference type="PROSITE" id="PS00901">
    <property type="entry name" value="CYS_SYNTHASE"/>
    <property type="match status" value="1"/>
</dbReference>
<keyword evidence="12" id="KW-0349">Heme</keyword>
<evidence type="ECO:0000256" key="8">
    <source>
        <dbReference type="ARBA" id="ARBA00022490"/>
    </source>
</evidence>
<dbReference type="Proteomes" id="UP000009022">
    <property type="component" value="Unassembled WGS sequence"/>
</dbReference>
<dbReference type="GO" id="GO:0046872">
    <property type="term" value="F:metal ion binding"/>
    <property type="evidence" value="ECO:0007669"/>
    <property type="project" value="UniProtKB-KW"/>
</dbReference>
<evidence type="ECO:0000256" key="12">
    <source>
        <dbReference type="ARBA" id="ARBA00022617"/>
    </source>
</evidence>
<proteinExistence type="inferred from homology"/>
<dbReference type="InterPro" id="IPR046342">
    <property type="entry name" value="CBS_dom_sf"/>
</dbReference>
<comment type="catalytic activity">
    <reaction evidence="23 25">
        <text>L-homocysteine + L-serine = L,L-cystathionine + H2O</text>
        <dbReference type="Rhea" id="RHEA:10112"/>
        <dbReference type="ChEBI" id="CHEBI:15377"/>
        <dbReference type="ChEBI" id="CHEBI:33384"/>
        <dbReference type="ChEBI" id="CHEBI:58161"/>
        <dbReference type="ChEBI" id="CHEBI:58199"/>
        <dbReference type="EC" id="4.2.1.22"/>
    </reaction>
</comment>
<dbReference type="CDD" id="cd01561">
    <property type="entry name" value="CBS_like"/>
    <property type="match status" value="1"/>
</dbReference>
<feature type="region of interest" description="Disordered" evidence="26">
    <location>
        <begin position="1"/>
        <end position="36"/>
    </location>
</feature>
<dbReference type="GO" id="GO:0004122">
    <property type="term" value="F:cystathionine beta-synthase activity"/>
    <property type="evidence" value="ECO:0000318"/>
    <property type="project" value="GO_Central"/>
</dbReference>
<sequence>MSDGGSESQGGLRNPPNRPPKCTWTLGSSAKSPHHHEVRKINNKISQTILENIGFTPIVRLNKIEKKFGLKCNLLAKCEFMNPGGSVKDRIALRMVEEAEREGKIKPGYTIIEPTSGNTGIGLALVAVVKGYRCIITMPDKMSINKDSMLKALGAEVIRCSSNVSFDSPESFFGVADKLQKKTENAIILNQFANPSNSLAHYDNIAEELLNQCDGKIDVLVAGAGTCGTLTGIGRKLKERIKDVKIIGVDPLRSVPSSTEYKVEGIGISFIPTVLDRTIVDQWHRCNDKDSFQCARYLIQEEGLLCGGSSGSALSIALLLAKDLSEDQTCVVILPDSIHNYMSTFINDDWMIEKGFMEDPSTANDLKPWWWDLPISRLSISTPSAITPNVTIGEVIRIMKRDLCNQLLVIDELGIPVSVATRDSVVTSLIEGKVSSTDPISVMANKRFNTIFLEKTLGELSRILKCGHYALVVYDQKNDCKDVTGRQSTYGIVTSIDLAEFLASSESG</sequence>
<keyword evidence="10" id="KW-0597">Phosphoprotein</keyword>
<evidence type="ECO:0000256" key="16">
    <source>
        <dbReference type="ARBA" id="ARBA00023004"/>
    </source>
</evidence>
<dbReference type="InterPro" id="IPR050214">
    <property type="entry name" value="Cys_Synth/Cystath_Beta-Synth"/>
</dbReference>
<keyword evidence="13" id="KW-0479">Metal-binding</keyword>
<dbReference type="InterPro" id="IPR005857">
    <property type="entry name" value="Cysta_beta_synth"/>
</dbReference>
<dbReference type="STRING" id="10228.B3RP93"/>
<gene>
    <name evidence="28" type="ORF">TRIADDRAFT_53449</name>
</gene>
<evidence type="ECO:0000256" key="9">
    <source>
        <dbReference type="ARBA" id="ARBA00022499"/>
    </source>
</evidence>
<evidence type="ECO:0000313" key="29">
    <source>
        <dbReference type="Proteomes" id="UP000009022"/>
    </source>
</evidence>
<evidence type="ECO:0000256" key="5">
    <source>
        <dbReference type="ARBA" id="ARBA00007103"/>
    </source>
</evidence>
<dbReference type="NCBIfam" id="TIGR01137">
    <property type="entry name" value="cysta_beta"/>
    <property type="match status" value="1"/>
</dbReference>
<dbReference type="OrthoDB" id="728at2759"/>
<dbReference type="GO" id="GO:0005634">
    <property type="term" value="C:nucleus"/>
    <property type="evidence" value="ECO:0007669"/>
    <property type="project" value="UniProtKB-SubCell"/>
</dbReference>
<dbReference type="Gene3D" id="3.40.50.1100">
    <property type="match status" value="2"/>
</dbReference>
<dbReference type="AlphaFoldDB" id="B3RP93"/>
<dbReference type="GO" id="GO:0019343">
    <property type="term" value="P:cysteine biosynthetic process via cystathionine"/>
    <property type="evidence" value="ECO:0007669"/>
    <property type="project" value="UniProtKB-UniRule"/>
</dbReference>
<dbReference type="RefSeq" id="XP_002109429.1">
    <property type="nucleotide sequence ID" value="XM_002109393.1"/>
</dbReference>
<comment type="function">
    <text evidence="22">Hydro-lyase catalyzing the first step of the transsulfuration pathway, where the hydroxyl group of L-serine is displaced by L-homocysteine in a beta-replacement reaction to form L-cystathionine, the precursor of L-cysteine. This catabolic route allows the elimination of L-methionine and the toxic metabolite L-homocysteine. Also involved in the production of hydrogen sulfide, a gasotransmitter with signaling and cytoprotective effects on neurons.</text>
</comment>
<dbReference type="InterPro" id="IPR036052">
    <property type="entry name" value="TrpB-like_PALP_sf"/>
</dbReference>
<dbReference type="FunCoup" id="B3RP93">
    <property type="interactions" value="134"/>
</dbReference>
<dbReference type="HOGENOM" id="CLU_021018_0_0_1"/>
<keyword evidence="15 25" id="KW-0663">Pyridoxal phosphate</keyword>
<dbReference type="OMA" id="MTLVDWT"/>
<keyword evidence="11 25" id="KW-0028">Amino-acid biosynthesis</keyword>
<name>B3RP93_TRIAD</name>
<comment type="cofactor">
    <cofactor evidence="1 25">
        <name>pyridoxal 5'-phosphate</name>
        <dbReference type="ChEBI" id="CHEBI:597326"/>
    </cofactor>
</comment>